<keyword evidence="1" id="KW-1133">Transmembrane helix</keyword>
<organism evidence="2 3">
    <name type="scientific">Raoultella terrigena</name>
    <name type="common">Klebsiella terrigena</name>
    <dbReference type="NCBI Taxonomy" id="577"/>
    <lineage>
        <taxon>Bacteria</taxon>
        <taxon>Pseudomonadati</taxon>
        <taxon>Pseudomonadota</taxon>
        <taxon>Gammaproteobacteria</taxon>
        <taxon>Enterobacterales</taxon>
        <taxon>Enterobacteriaceae</taxon>
        <taxon>Klebsiella/Raoultella group</taxon>
        <taxon>Raoultella</taxon>
    </lineage>
</organism>
<proteinExistence type="predicted"/>
<dbReference type="EMBL" id="CABDVU010000001">
    <property type="protein sequence ID" value="VTN09517.1"/>
    <property type="molecule type" value="Genomic_DNA"/>
</dbReference>
<dbReference type="Proteomes" id="UP000339249">
    <property type="component" value="Unassembled WGS sequence"/>
</dbReference>
<protein>
    <recommendedName>
        <fullName evidence="4">Oxalate:formate exchange protein</fullName>
    </recommendedName>
</protein>
<sequence>MSAQEQQQAKGLYTVNENAQLSWEPRPSRALMALSWFAVGVPLLWGIGTTFQQAVKFFM</sequence>
<keyword evidence="1" id="KW-0472">Membrane</keyword>
<evidence type="ECO:0000313" key="2">
    <source>
        <dbReference type="EMBL" id="VTN09517.1"/>
    </source>
</evidence>
<evidence type="ECO:0000313" key="3">
    <source>
        <dbReference type="Proteomes" id="UP000339249"/>
    </source>
</evidence>
<accession>A0A4U9CWM7</accession>
<feature type="transmembrane region" description="Helical" evidence="1">
    <location>
        <begin position="30"/>
        <end position="51"/>
    </location>
</feature>
<keyword evidence="1" id="KW-0812">Transmembrane</keyword>
<dbReference type="AlphaFoldDB" id="A0A4U9CWM7"/>
<gene>
    <name evidence="2" type="ORF">NCTC9185_01407</name>
</gene>
<evidence type="ECO:0008006" key="4">
    <source>
        <dbReference type="Google" id="ProtNLM"/>
    </source>
</evidence>
<evidence type="ECO:0000256" key="1">
    <source>
        <dbReference type="SAM" id="Phobius"/>
    </source>
</evidence>
<name>A0A4U9CWM7_RAOTE</name>
<reference evidence="2 3" key="1">
    <citation type="submission" date="2019-04" db="EMBL/GenBank/DDBJ databases">
        <authorList>
            <consortium name="Pathogen Informatics"/>
        </authorList>
    </citation>
    <scope>NUCLEOTIDE SEQUENCE [LARGE SCALE GENOMIC DNA]</scope>
    <source>
        <strain evidence="2 3">NCTC9185</strain>
    </source>
</reference>